<dbReference type="SUPFAM" id="SSF52091">
    <property type="entry name" value="SpoIIaa-like"/>
    <property type="match status" value="1"/>
</dbReference>
<gene>
    <name evidence="2" type="ordered locus">BLASA_3009</name>
</gene>
<sequence>MADQFMADGPGVSAMCADRADLPASTLTEASAVHAPGAPPAFQVFVDQQRIVLVGDVDALGSEQLARVLAASPVTGGTCALDLSGLEFADVAGCRAIAVWARGLAQRGVRLELWDAPALVRRTWQVLELDEWASVSFAPAA</sequence>
<dbReference type="OrthoDB" id="3468289at2"/>
<keyword evidence="3" id="KW-1185">Reference proteome</keyword>
<feature type="domain" description="STAS" evidence="1">
    <location>
        <begin position="51"/>
        <end position="141"/>
    </location>
</feature>
<dbReference type="KEGG" id="bsd:BLASA_3009"/>
<dbReference type="Proteomes" id="UP000007517">
    <property type="component" value="Chromosome"/>
</dbReference>
<evidence type="ECO:0000259" key="1">
    <source>
        <dbReference type="PROSITE" id="PS50801"/>
    </source>
</evidence>
<name>H6RND3_BLASD</name>
<organism evidence="2 3">
    <name type="scientific">Blastococcus saxobsidens (strain DD2)</name>
    <dbReference type="NCBI Taxonomy" id="1146883"/>
    <lineage>
        <taxon>Bacteria</taxon>
        <taxon>Bacillati</taxon>
        <taxon>Actinomycetota</taxon>
        <taxon>Actinomycetes</taxon>
        <taxon>Geodermatophilales</taxon>
        <taxon>Geodermatophilaceae</taxon>
        <taxon>Blastococcus</taxon>
    </lineage>
</organism>
<dbReference type="HOGENOM" id="CLU_1821670_0_0_11"/>
<protein>
    <recommendedName>
        <fullName evidence="1">STAS domain-containing protein</fullName>
    </recommendedName>
</protein>
<accession>H6RND3</accession>
<dbReference type="CDD" id="cd07043">
    <property type="entry name" value="STAS_anti-anti-sigma_factors"/>
    <property type="match status" value="1"/>
</dbReference>
<dbReference type="EMBL" id="FO117623">
    <property type="protein sequence ID" value="CCG03880.1"/>
    <property type="molecule type" value="Genomic_DNA"/>
</dbReference>
<evidence type="ECO:0000313" key="2">
    <source>
        <dbReference type="EMBL" id="CCG03880.1"/>
    </source>
</evidence>
<dbReference type="InterPro" id="IPR058548">
    <property type="entry name" value="MlaB-like_STAS"/>
</dbReference>
<dbReference type="RefSeq" id="WP_014376760.1">
    <property type="nucleotide sequence ID" value="NC_016943.1"/>
</dbReference>
<dbReference type="PROSITE" id="PS50801">
    <property type="entry name" value="STAS"/>
    <property type="match status" value="1"/>
</dbReference>
<dbReference type="InterPro" id="IPR002645">
    <property type="entry name" value="STAS_dom"/>
</dbReference>
<dbReference type="Pfam" id="PF13466">
    <property type="entry name" value="STAS_2"/>
    <property type="match status" value="1"/>
</dbReference>
<dbReference type="InterPro" id="IPR036513">
    <property type="entry name" value="STAS_dom_sf"/>
</dbReference>
<reference evidence="3" key="2">
    <citation type="submission" date="2012-02" db="EMBL/GenBank/DDBJ databases">
        <title>Complete genome sequence of Blastococcus saxobsidens strain DD2.</title>
        <authorList>
            <person name="Genoscope."/>
        </authorList>
    </citation>
    <scope>NUCLEOTIDE SEQUENCE [LARGE SCALE GENOMIC DNA]</scope>
    <source>
        <strain evidence="3">DD2</strain>
    </source>
</reference>
<dbReference type="eggNOG" id="COG1366">
    <property type="taxonomic scope" value="Bacteria"/>
</dbReference>
<evidence type="ECO:0000313" key="3">
    <source>
        <dbReference type="Proteomes" id="UP000007517"/>
    </source>
</evidence>
<dbReference type="AlphaFoldDB" id="H6RND3"/>
<dbReference type="Gene3D" id="3.30.750.24">
    <property type="entry name" value="STAS domain"/>
    <property type="match status" value="1"/>
</dbReference>
<reference evidence="2 3" key="1">
    <citation type="journal article" date="2012" name="J. Bacteriol.">
        <title>Genome Sequence of Blastococcus saxobsidens DD2, a Stone-Inhabiting Bacterium.</title>
        <authorList>
            <person name="Chouaia B."/>
            <person name="Crotti E."/>
            <person name="Brusetti L."/>
            <person name="Daffonchio D."/>
            <person name="Essoussi I."/>
            <person name="Nouioui I."/>
            <person name="Sbissi I."/>
            <person name="Ghodhbane-Gtari F."/>
            <person name="Gtari M."/>
            <person name="Vacherie B."/>
            <person name="Barbe V."/>
            <person name="Medigue C."/>
            <person name="Gury J."/>
            <person name="Pujic P."/>
            <person name="Normand P."/>
        </authorList>
    </citation>
    <scope>NUCLEOTIDE SEQUENCE [LARGE SCALE GENOMIC DNA]</scope>
    <source>
        <strain evidence="2 3">DD2</strain>
    </source>
</reference>
<dbReference type="STRING" id="1146883.BLASA_3009"/>
<proteinExistence type="predicted"/>